<dbReference type="RefSeq" id="WP_159476333.1">
    <property type="nucleotide sequence ID" value="NZ_BAAATH010000025.1"/>
</dbReference>
<dbReference type="Pfam" id="PF13400">
    <property type="entry name" value="Tad"/>
    <property type="match status" value="1"/>
</dbReference>
<feature type="transmembrane region" description="Helical" evidence="1">
    <location>
        <begin position="27"/>
        <end position="45"/>
    </location>
</feature>
<evidence type="ECO:0000259" key="2">
    <source>
        <dbReference type="Pfam" id="PF13400"/>
    </source>
</evidence>
<dbReference type="InterPro" id="IPR028087">
    <property type="entry name" value="Tad_N"/>
</dbReference>
<accession>A0A640S7X8</accession>
<keyword evidence="1" id="KW-1133">Transmembrane helix</keyword>
<gene>
    <name evidence="3" type="ORF">Scani_34460</name>
</gene>
<keyword evidence="1" id="KW-0472">Membrane</keyword>
<dbReference type="Proteomes" id="UP000435837">
    <property type="component" value="Unassembled WGS sequence"/>
</dbReference>
<keyword evidence="1" id="KW-0812">Transmembrane</keyword>
<evidence type="ECO:0000313" key="3">
    <source>
        <dbReference type="EMBL" id="GFE07178.1"/>
    </source>
</evidence>
<dbReference type="AlphaFoldDB" id="A0A640S7X8"/>
<organism evidence="3 4">
    <name type="scientific">Streptomyces caniferus</name>
    <dbReference type="NCBI Taxonomy" id="285557"/>
    <lineage>
        <taxon>Bacteria</taxon>
        <taxon>Bacillati</taxon>
        <taxon>Actinomycetota</taxon>
        <taxon>Actinomycetes</taxon>
        <taxon>Kitasatosporales</taxon>
        <taxon>Streptomycetaceae</taxon>
        <taxon>Streptomyces</taxon>
    </lineage>
</organism>
<feature type="domain" description="Putative Flp pilus-assembly TadG-like N-terminal" evidence="2">
    <location>
        <begin position="24"/>
        <end position="71"/>
    </location>
</feature>
<comment type="caution">
    <text evidence="3">The sequence shown here is derived from an EMBL/GenBank/DDBJ whole genome shotgun (WGS) entry which is preliminary data.</text>
</comment>
<protein>
    <submittedName>
        <fullName evidence="3">Membrane protein</fullName>
    </submittedName>
</protein>
<evidence type="ECO:0000256" key="1">
    <source>
        <dbReference type="SAM" id="Phobius"/>
    </source>
</evidence>
<proteinExistence type="predicted"/>
<sequence length="153" mass="15636">MLPLPAATRRFLSRHCHSADDDRGSATLFWIIVGMVFLSLLALVVDGGGQLKASAHADDVANAAARAGGQQIDAGKAIPGGDIVVDPEAAASVARDFLRQAGVEGTVSVSGGGTRLDVSVTDTYHCLMLVGVGRPTLPVTGHGTAQLVHQVGD</sequence>
<dbReference type="OrthoDB" id="4221177at2"/>
<dbReference type="EMBL" id="BLIN01000004">
    <property type="protein sequence ID" value="GFE07178.1"/>
    <property type="molecule type" value="Genomic_DNA"/>
</dbReference>
<evidence type="ECO:0000313" key="4">
    <source>
        <dbReference type="Proteomes" id="UP000435837"/>
    </source>
</evidence>
<reference evidence="3 4" key="1">
    <citation type="submission" date="2019-12" db="EMBL/GenBank/DDBJ databases">
        <title>Whole genome shotgun sequence of Streptomyces caniferus NBRC 15389.</title>
        <authorList>
            <person name="Ichikawa N."/>
            <person name="Kimura A."/>
            <person name="Kitahashi Y."/>
            <person name="Komaki H."/>
            <person name="Tamura T."/>
        </authorList>
    </citation>
    <scope>NUCLEOTIDE SEQUENCE [LARGE SCALE GENOMIC DNA]</scope>
    <source>
        <strain evidence="3 4">NBRC 15389</strain>
    </source>
</reference>
<name>A0A640S7X8_9ACTN</name>